<evidence type="ECO:0000313" key="7">
    <source>
        <dbReference type="Proteomes" id="UP000641646"/>
    </source>
</evidence>
<dbReference type="RefSeq" id="WP_190474025.1">
    <property type="nucleotide sequence ID" value="NZ_JACJPW010000129.1"/>
</dbReference>
<dbReference type="EMBL" id="JACJPW010000129">
    <property type="protein sequence ID" value="MBD2185577.1"/>
    <property type="molecule type" value="Genomic_DNA"/>
</dbReference>
<keyword evidence="3" id="KW-0479">Metal-binding</keyword>
<dbReference type="SFLD" id="SFLDG01082">
    <property type="entry name" value="B12-binding_domain_containing"/>
    <property type="match status" value="1"/>
</dbReference>
<evidence type="ECO:0000256" key="3">
    <source>
        <dbReference type="ARBA" id="ARBA00022723"/>
    </source>
</evidence>
<comment type="cofactor">
    <cofactor evidence="1">
        <name>[4Fe-4S] cluster</name>
        <dbReference type="ChEBI" id="CHEBI:49883"/>
    </cofactor>
</comment>
<keyword evidence="2" id="KW-0949">S-adenosyl-L-methionine</keyword>
<dbReference type="Proteomes" id="UP000641646">
    <property type="component" value="Unassembled WGS sequence"/>
</dbReference>
<dbReference type="AlphaFoldDB" id="A0A926VMJ0"/>
<protein>
    <submittedName>
        <fullName evidence="6">Radical SAM protein</fullName>
    </submittedName>
</protein>
<keyword evidence="5" id="KW-0411">Iron-sulfur</keyword>
<dbReference type="GO" id="GO:0051536">
    <property type="term" value="F:iron-sulfur cluster binding"/>
    <property type="evidence" value="ECO:0007669"/>
    <property type="project" value="UniProtKB-KW"/>
</dbReference>
<comment type="caution">
    <text evidence="6">The sequence shown here is derived from an EMBL/GenBank/DDBJ whole genome shotgun (WGS) entry which is preliminary data.</text>
</comment>
<dbReference type="SFLD" id="SFLDS00029">
    <property type="entry name" value="Radical_SAM"/>
    <property type="match status" value="1"/>
</dbReference>
<keyword evidence="7" id="KW-1185">Reference proteome</keyword>
<dbReference type="GO" id="GO:0003824">
    <property type="term" value="F:catalytic activity"/>
    <property type="evidence" value="ECO:0007669"/>
    <property type="project" value="InterPro"/>
</dbReference>
<evidence type="ECO:0000256" key="5">
    <source>
        <dbReference type="ARBA" id="ARBA00023014"/>
    </source>
</evidence>
<name>A0A926VMJ0_9CYAN</name>
<dbReference type="PANTHER" id="PTHR43409:SF4">
    <property type="entry name" value="RADICAL SAM SUPERFAMILY PROTEIN"/>
    <property type="match status" value="1"/>
</dbReference>
<reference evidence="6" key="1">
    <citation type="journal article" date="2015" name="ISME J.">
        <title>Draft Genome Sequence of Streptomyces incarnatus NRRL8089, which Produces the Nucleoside Antibiotic Sinefungin.</title>
        <authorList>
            <person name="Oshima K."/>
            <person name="Hattori M."/>
            <person name="Shimizu H."/>
            <person name="Fukuda K."/>
            <person name="Nemoto M."/>
            <person name="Inagaki K."/>
            <person name="Tamura T."/>
        </authorList>
    </citation>
    <scope>NUCLEOTIDE SEQUENCE</scope>
    <source>
        <strain evidence="6">FACHB-1375</strain>
    </source>
</reference>
<keyword evidence="4" id="KW-0408">Iron</keyword>
<proteinExistence type="predicted"/>
<dbReference type="InterPro" id="IPR051198">
    <property type="entry name" value="BchE-like"/>
</dbReference>
<evidence type="ECO:0000313" key="6">
    <source>
        <dbReference type="EMBL" id="MBD2185577.1"/>
    </source>
</evidence>
<evidence type="ECO:0000256" key="1">
    <source>
        <dbReference type="ARBA" id="ARBA00001966"/>
    </source>
</evidence>
<dbReference type="PANTHER" id="PTHR43409">
    <property type="entry name" value="ANAEROBIC MAGNESIUM-PROTOPORPHYRIN IX MONOMETHYL ESTER CYCLASE-RELATED"/>
    <property type="match status" value="1"/>
</dbReference>
<dbReference type="GO" id="GO:0046872">
    <property type="term" value="F:metal ion binding"/>
    <property type="evidence" value="ECO:0007669"/>
    <property type="project" value="UniProtKB-KW"/>
</dbReference>
<sequence>MTLINQKTSSIGLVELPVQSLIDSEGGDWALPSCYPLSSKQVLMASLQAGGFDAQLVDLREGDYVEEYGTVTWRGEKLTKRYEGTKISSLDPQAYDAWGVTSNYMQYRPQALEAIRHLSSGGRPVVVGGSDAFALPQLYLEAGASAIVTDKTGGANWAIFDYVLNKPVREKLTGVILADGSQFPQRLPPMSPEDWPLPSVDVARQCLGVDLFKHAQSETEKRVGSVIFDIGCDRKCDFCQTPTYKMGYGRMTPARARQWLAIQKEAGAQSFQCYSDQFLARLLFKDGRQEVLDIMQAIRDIGVHVSWINGLELKKATKGRGYERESEDLIPDEELVQALWGWDGKVGCNWAYIPAERPVFGRESYAKLLPWQQHREMMRAIVRSGIPRIEYGFIIGLAEDSHETMLRLEESFTELYQDLKSINPSLIMLTLPLAISPIPGTPQDELIRKSGLLKFDDPEIIGGFWTVCAGTYHMTYEEVADWQLRLMRIGDIIPIFEQLPALRLSRKIANAGNFRFN</sequence>
<dbReference type="SUPFAM" id="SSF102114">
    <property type="entry name" value="Radical SAM enzymes"/>
    <property type="match status" value="1"/>
</dbReference>
<gene>
    <name evidence="6" type="ORF">H6G03_31680</name>
</gene>
<dbReference type="InterPro" id="IPR058240">
    <property type="entry name" value="rSAM_sf"/>
</dbReference>
<evidence type="ECO:0000256" key="2">
    <source>
        <dbReference type="ARBA" id="ARBA00022691"/>
    </source>
</evidence>
<organism evidence="6 7">
    <name type="scientific">Aerosakkonema funiforme FACHB-1375</name>
    <dbReference type="NCBI Taxonomy" id="2949571"/>
    <lineage>
        <taxon>Bacteria</taxon>
        <taxon>Bacillati</taxon>
        <taxon>Cyanobacteriota</taxon>
        <taxon>Cyanophyceae</taxon>
        <taxon>Oscillatoriophycideae</taxon>
        <taxon>Aerosakkonematales</taxon>
        <taxon>Aerosakkonemataceae</taxon>
        <taxon>Aerosakkonema</taxon>
    </lineage>
</organism>
<accession>A0A926VMJ0</accession>
<dbReference type="InterPro" id="IPR007197">
    <property type="entry name" value="rSAM"/>
</dbReference>
<reference evidence="6" key="2">
    <citation type="submission" date="2020-08" db="EMBL/GenBank/DDBJ databases">
        <authorList>
            <person name="Chen M."/>
            <person name="Teng W."/>
            <person name="Zhao L."/>
            <person name="Hu C."/>
            <person name="Zhou Y."/>
            <person name="Han B."/>
            <person name="Song L."/>
            <person name="Shu W."/>
        </authorList>
    </citation>
    <scope>NUCLEOTIDE SEQUENCE</scope>
    <source>
        <strain evidence="6">FACHB-1375</strain>
    </source>
</reference>
<evidence type="ECO:0000256" key="4">
    <source>
        <dbReference type="ARBA" id="ARBA00023004"/>
    </source>
</evidence>